<dbReference type="GO" id="GO:0000166">
    <property type="term" value="F:nucleotide binding"/>
    <property type="evidence" value="ECO:0007669"/>
    <property type="project" value="UniProtKB-KW"/>
</dbReference>
<reference evidence="9" key="1">
    <citation type="submission" date="2020-08" db="EMBL/GenBank/DDBJ databases">
        <title>Sulfitobacter aestuariivivens sp. nov., isolated from a tidal flat.</title>
        <authorList>
            <person name="Park S."/>
            <person name="Yoon J.-H."/>
        </authorList>
    </citation>
    <scope>NUCLEOTIDE SEQUENCE</scope>
    <source>
        <strain evidence="9">TSTF-M16</strain>
    </source>
</reference>
<dbReference type="InterPro" id="IPR006097">
    <property type="entry name" value="Glu/Leu/Phe/Val/Trp_DH_dimer"/>
</dbReference>
<dbReference type="FunFam" id="3.40.50.10860:FF:000003">
    <property type="entry name" value="Glutamate dehydrogenase"/>
    <property type="match status" value="1"/>
</dbReference>
<dbReference type="Gene3D" id="3.40.50.720">
    <property type="entry name" value="NAD(P)-binding Rossmann-like Domain"/>
    <property type="match status" value="1"/>
</dbReference>
<keyword evidence="2 3" id="KW-0560">Oxidoreductase</keyword>
<dbReference type="InterPro" id="IPR006096">
    <property type="entry name" value="Glu/Leu/Phe/Val/Trp_DH_C"/>
</dbReference>
<accession>A0A927D2I5</accession>
<dbReference type="InterPro" id="IPR033524">
    <property type="entry name" value="Glu/Leu/Phe/Val_DH_AS"/>
</dbReference>
<keyword evidence="5" id="KW-0520">NAD</keyword>
<evidence type="ECO:0000256" key="2">
    <source>
        <dbReference type="ARBA" id="ARBA00023002"/>
    </source>
</evidence>
<evidence type="ECO:0000256" key="4">
    <source>
        <dbReference type="PIRSR" id="PIRSR000185-1"/>
    </source>
</evidence>
<dbReference type="GO" id="GO:0004352">
    <property type="term" value="F:glutamate dehydrogenase (NAD+) activity"/>
    <property type="evidence" value="ECO:0007669"/>
    <property type="project" value="TreeGrafter"/>
</dbReference>
<feature type="site" description="Important for catalysis" evidence="6">
    <location>
        <position position="143"/>
    </location>
</feature>
<dbReference type="GO" id="GO:0006538">
    <property type="term" value="P:L-glutamate catabolic process"/>
    <property type="evidence" value="ECO:0007669"/>
    <property type="project" value="TreeGrafter"/>
</dbReference>
<evidence type="ECO:0000256" key="5">
    <source>
        <dbReference type="PIRSR" id="PIRSR000185-2"/>
    </source>
</evidence>
<dbReference type="SMART" id="SM00839">
    <property type="entry name" value="ELFV_dehydrog"/>
    <property type="match status" value="1"/>
</dbReference>
<comment type="similarity">
    <text evidence="1 3 7">Belongs to the Glu/Leu/Phe/Val dehydrogenases family.</text>
</comment>
<comment type="caution">
    <text evidence="9">The sequence shown here is derived from an EMBL/GenBank/DDBJ whole genome shotgun (WGS) entry which is preliminary data.</text>
</comment>
<name>A0A927D2I5_9RHOB</name>
<dbReference type="PANTHER" id="PTHR11606">
    <property type="entry name" value="GLUTAMATE DEHYDROGENASE"/>
    <property type="match status" value="1"/>
</dbReference>
<dbReference type="AlphaFoldDB" id="A0A927D2I5"/>
<feature type="binding site" evidence="5">
    <location>
        <position position="91"/>
    </location>
    <ligand>
        <name>substrate</name>
    </ligand>
</feature>
<dbReference type="SUPFAM" id="SSF51735">
    <property type="entry name" value="NAD(P)-binding Rossmann-fold domains"/>
    <property type="match status" value="1"/>
</dbReference>
<evidence type="ECO:0000313" key="10">
    <source>
        <dbReference type="Proteomes" id="UP000635142"/>
    </source>
</evidence>
<dbReference type="Proteomes" id="UP000635142">
    <property type="component" value="Unassembled WGS sequence"/>
</dbReference>
<feature type="domain" description="Glutamate/phenylalanine/leucine/valine/L-tryptophan dehydrogenase C-terminal" evidence="8">
    <location>
        <begin position="180"/>
        <end position="419"/>
    </location>
</feature>
<evidence type="ECO:0000256" key="6">
    <source>
        <dbReference type="PIRSR" id="PIRSR000185-3"/>
    </source>
</evidence>
<organism evidence="9 10">
    <name type="scientific">Sulfitobacter aestuariivivens</name>
    <dbReference type="NCBI Taxonomy" id="2766981"/>
    <lineage>
        <taxon>Bacteria</taxon>
        <taxon>Pseudomonadati</taxon>
        <taxon>Pseudomonadota</taxon>
        <taxon>Alphaproteobacteria</taxon>
        <taxon>Rhodobacterales</taxon>
        <taxon>Roseobacteraceae</taxon>
        <taxon>Sulfitobacter</taxon>
    </lineage>
</organism>
<keyword evidence="5" id="KW-0547">Nucleotide-binding</keyword>
<dbReference type="PRINTS" id="PR00082">
    <property type="entry name" value="GLFDHDRGNASE"/>
</dbReference>
<feature type="binding site" evidence="5">
    <location>
        <position position="67"/>
    </location>
    <ligand>
        <name>substrate</name>
    </ligand>
</feature>
<keyword evidence="10" id="KW-1185">Reference proteome</keyword>
<feature type="binding site" evidence="5">
    <location>
        <position position="187"/>
    </location>
    <ligand>
        <name>NAD(+)</name>
        <dbReference type="ChEBI" id="CHEBI:57540"/>
    </ligand>
</feature>
<dbReference type="RefSeq" id="WP_191074747.1">
    <property type="nucleotide sequence ID" value="NZ_JACTAG010000001.1"/>
</dbReference>
<evidence type="ECO:0000313" key="9">
    <source>
        <dbReference type="EMBL" id="MBD3663814.1"/>
    </source>
</evidence>
<dbReference type="Pfam" id="PF00208">
    <property type="entry name" value="ELFV_dehydrog"/>
    <property type="match status" value="1"/>
</dbReference>
<dbReference type="PROSITE" id="PS00074">
    <property type="entry name" value="GLFV_DEHYDROGENASE"/>
    <property type="match status" value="1"/>
</dbReference>
<sequence length="426" mass="46067">MPKDTQSDTPVLDAVLNHVDISDDARKMLKAPKRRLEVSVPIRRDDGTLAVFRGWRVQYNDVLGPTKGGIRFHPGVNLDEVTELARWMTIKCALMDLPFGGAKGGVQVDPKELSRQEVERVARSFVREIADVIGPDSDIPAPDVNTNGRVMGWMVDEYAKITRAHHPAVITGKPLPLGGSEGRVAATGQGALYVLQEWAERADKSPEDVTVAVQGFGNAGAHFAMLAHEAGFRIVAVSDSGGAIYAPDGLDPAPLHEEKQKGTDLDQIYSEGSVKDSADHEELDPEALLELEVDVLALAALQDAVTSDNVRDLNASVILEIANGPVSPDADAALEDAGVAVLPDVLANAGGVTVSYYEWVQGRTGERWDADTVKDRLKNRFDRVTPDVFDRAEQDDTSLRHAAYALAVERIAAAIESRGDSCYFND</sequence>
<dbReference type="EMBL" id="JACTAG010000001">
    <property type="protein sequence ID" value="MBD3663814.1"/>
    <property type="molecule type" value="Genomic_DNA"/>
</dbReference>
<evidence type="ECO:0000256" key="3">
    <source>
        <dbReference type="PIRNR" id="PIRNR000185"/>
    </source>
</evidence>
<dbReference type="CDD" id="cd01076">
    <property type="entry name" value="NAD_bind_1_Glu_DH"/>
    <property type="match status" value="1"/>
</dbReference>
<feature type="binding site" evidence="5">
    <location>
        <position position="355"/>
    </location>
    <ligand>
        <name>substrate</name>
    </ligand>
</feature>
<dbReference type="InterPro" id="IPR036291">
    <property type="entry name" value="NAD(P)-bd_dom_sf"/>
</dbReference>
<evidence type="ECO:0000256" key="1">
    <source>
        <dbReference type="ARBA" id="ARBA00006382"/>
    </source>
</evidence>
<protein>
    <recommendedName>
        <fullName evidence="3">Glutamate dehydrogenase</fullName>
    </recommendedName>
</protein>
<proteinExistence type="inferred from homology"/>
<dbReference type="InterPro" id="IPR046346">
    <property type="entry name" value="Aminoacid_DH-like_N_sf"/>
</dbReference>
<dbReference type="Pfam" id="PF02812">
    <property type="entry name" value="ELFV_dehydrog_N"/>
    <property type="match status" value="1"/>
</dbReference>
<dbReference type="InterPro" id="IPR033922">
    <property type="entry name" value="NAD_bind_Glu_DH"/>
</dbReference>
<dbReference type="PANTHER" id="PTHR11606:SF13">
    <property type="entry name" value="GLUTAMATE DEHYDROGENASE 1, MITOCHONDRIAL"/>
    <property type="match status" value="1"/>
</dbReference>
<evidence type="ECO:0000256" key="7">
    <source>
        <dbReference type="RuleBase" id="RU004417"/>
    </source>
</evidence>
<feature type="active site" description="Proton donor" evidence="4">
    <location>
        <position position="103"/>
    </location>
</feature>
<feature type="binding site" evidence="5">
    <location>
        <position position="218"/>
    </location>
    <ligand>
        <name>NAD(+)</name>
        <dbReference type="ChEBI" id="CHEBI:57540"/>
    </ligand>
</feature>
<dbReference type="SUPFAM" id="SSF53223">
    <property type="entry name" value="Aminoacid dehydrogenase-like, N-terminal domain"/>
    <property type="match status" value="1"/>
</dbReference>
<evidence type="ECO:0000259" key="8">
    <source>
        <dbReference type="SMART" id="SM00839"/>
    </source>
</evidence>
<dbReference type="Gene3D" id="3.40.50.10860">
    <property type="entry name" value="Leucine Dehydrogenase, chain A, domain 1"/>
    <property type="match status" value="1"/>
</dbReference>
<dbReference type="InterPro" id="IPR006095">
    <property type="entry name" value="Glu/Leu/Phe/Val/Trp_DH"/>
</dbReference>
<dbReference type="InterPro" id="IPR014362">
    <property type="entry name" value="Glu_DH"/>
</dbReference>
<gene>
    <name evidence="9" type="ORF">H9Q16_07775</name>
</gene>
<dbReference type="PIRSF" id="PIRSF000185">
    <property type="entry name" value="Glu_DH"/>
    <property type="match status" value="1"/>
</dbReference>